<dbReference type="InterPro" id="IPR029044">
    <property type="entry name" value="Nucleotide-diphossugar_trans"/>
</dbReference>
<dbReference type="AlphaFoldDB" id="A0A0P6XZX7"/>
<dbReference type="GO" id="GO:0004581">
    <property type="term" value="F:dolichyl-phosphate beta-glucosyltransferase activity"/>
    <property type="evidence" value="ECO:0007669"/>
    <property type="project" value="UniProtKB-EC"/>
</dbReference>
<dbReference type="EMBL" id="LGKO01000006">
    <property type="protein sequence ID" value="KPL82158.1"/>
    <property type="molecule type" value="Genomic_DNA"/>
</dbReference>
<keyword evidence="6 14" id="KW-0808">Transferase</keyword>
<evidence type="ECO:0000256" key="1">
    <source>
        <dbReference type="ARBA" id="ARBA00004389"/>
    </source>
</evidence>
<dbReference type="SUPFAM" id="SSF53448">
    <property type="entry name" value="Nucleotide-diphospho-sugar transferases"/>
    <property type="match status" value="1"/>
</dbReference>
<dbReference type="RefSeq" id="WP_054522698.1">
    <property type="nucleotide sequence ID" value="NZ_LGKO01000006.1"/>
</dbReference>
<dbReference type="PANTHER" id="PTHR10859">
    <property type="entry name" value="GLYCOSYL TRANSFERASE"/>
    <property type="match status" value="1"/>
</dbReference>
<evidence type="ECO:0000256" key="10">
    <source>
        <dbReference type="ARBA" id="ARBA00022989"/>
    </source>
</evidence>
<dbReference type="Gene3D" id="3.90.550.10">
    <property type="entry name" value="Spore Coat Polysaccharide Biosynthesis Protein SpsA, Chain A"/>
    <property type="match status" value="1"/>
</dbReference>
<accession>A0A0P6XZX7</accession>
<evidence type="ECO:0000256" key="2">
    <source>
        <dbReference type="ARBA" id="ARBA00004922"/>
    </source>
</evidence>
<keyword evidence="8" id="KW-0256">Endoplasmic reticulum</keyword>
<dbReference type="STRING" id="869279.SE15_13835"/>
<keyword evidence="5" id="KW-0328">Glycosyltransferase</keyword>
<comment type="catalytic activity">
    <reaction evidence="12">
        <text>a di-trans,poly-cis-dolichyl phosphate + UDP-alpha-D-glucose = a di-trans,poly-cis-dolichyl beta-D-glucosyl phosphate + UDP</text>
        <dbReference type="Rhea" id="RHEA:15401"/>
        <dbReference type="Rhea" id="RHEA-COMP:19498"/>
        <dbReference type="Rhea" id="RHEA-COMP:19502"/>
        <dbReference type="ChEBI" id="CHEBI:57525"/>
        <dbReference type="ChEBI" id="CHEBI:57683"/>
        <dbReference type="ChEBI" id="CHEBI:58223"/>
        <dbReference type="ChEBI" id="CHEBI:58885"/>
        <dbReference type="EC" id="2.4.1.117"/>
    </reaction>
    <physiologicalReaction direction="left-to-right" evidence="12">
        <dbReference type="Rhea" id="RHEA:15402"/>
    </physiologicalReaction>
</comment>
<evidence type="ECO:0000256" key="9">
    <source>
        <dbReference type="ARBA" id="ARBA00022968"/>
    </source>
</evidence>
<dbReference type="PANTHER" id="PTHR10859:SF91">
    <property type="entry name" value="DOLICHYL-PHOSPHATE BETA-GLUCOSYLTRANSFERASE"/>
    <property type="match status" value="1"/>
</dbReference>
<evidence type="ECO:0000313" key="15">
    <source>
        <dbReference type="Proteomes" id="UP000050544"/>
    </source>
</evidence>
<evidence type="ECO:0000256" key="4">
    <source>
        <dbReference type="ARBA" id="ARBA00012583"/>
    </source>
</evidence>
<dbReference type="EC" id="2.4.1.117" evidence="4"/>
<keyword evidence="11" id="KW-0472">Membrane</keyword>
<comment type="caution">
    <text evidence="14">The sequence shown here is derived from an EMBL/GenBank/DDBJ whole genome shotgun (WGS) entry which is preliminary data.</text>
</comment>
<evidence type="ECO:0000256" key="6">
    <source>
        <dbReference type="ARBA" id="ARBA00022679"/>
    </source>
</evidence>
<proteinExistence type="inferred from homology"/>
<name>A0A0P6XZX7_9CHLR</name>
<comment type="subcellular location">
    <subcellularLocation>
        <location evidence="1">Endoplasmic reticulum membrane</location>
        <topology evidence="1">Single-pass membrane protein</topology>
    </subcellularLocation>
</comment>
<evidence type="ECO:0000256" key="12">
    <source>
        <dbReference type="ARBA" id="ARBA00045097"/>
    </source>
</evidence>
<sequence length="247" mass="28138">MTEPLLSIIIPAYNEEHRLPSTLQAIHDFLAGQPYTAEVLVIENGSTDATLAVAQGFAARLPYLRVFHEDVRGKGWAVRRGMLAAVGAYRFICDADLSMPITEVNRFLPPQLPGDVDIAIASREAPGARRYGEPEFRHLAGRAFNLLVRLLALPGLQDTQCGFKMFRAAVAEDLFRHQTIYGWTFDVEILFIARRQGYKIVEIPIPWYFNPESKVRMWRDARQMFLDVLKIRRNARRGLYDAPPRPL</sequence>
<keyword evidence="7" id="KW-0812">Transmembrane</keyword>
<evidence type="ECO:0000256" key="3">
    <source>
        <dbReference type="ARBA" id="ARBA00006739"/>
    </source>
</evidence>
<reference evidence="14 15" key="1">
    <citation type="submission" date="2015-07" db="EMBL/GenBank/DDBJ databases">
        <title>Whole genome sequence of Thermanaerothrix daxensis DSM 23592.</title>
        <authorList>
            <person name="Hemp J."/>
            <person name="Ward L.M."/>
            <person name="Pace L.A."/>
            <person name="Fischer W.W."/>
        </authorList>
    </citation>
    <scope>NUCLEOTIDE SEQUENCE [LARGE SCALE GENOMIC DNA]</scope>
    <source>
        <strain evidence="14 15">GNS-1</strain>
    </source>
</reference>
<dbReference type="CDD" id="cd04188">
    <property type="entry name" value="DPG_synthase"/>
    <property type="match status" value="1"/>
</dbReference>
<keyword evidence="9" id="KW-0735">Signal-anchor</keyword>
<evidence type="ECO:0000256" key="7">
    <source>
        <dbReference type="ARBA" id="ARBA00022692"/>
    </source>
</evidence>
<evidence type="ECO:0000259" key="13">
    <source>
        <dbReference type="Pfam" id="PF00535"/>
    </source>
</evidence>
<keyword evidence="10" id="KW-1133">Transmembrane helix</keyword>
<comment type="similarity">
    <text evidence="3">Belongs to the glycosyltransferase 2 family.</text>
</comment>
<evidence type="ECO:0000256" key="8">
    <source>
        <dbReference type="ARBA" id="ARBA00022824"/>
    </source>
</evidence>
<evidence type="ECO:0000256" key="11">
    <source>
        <dbReference type="ARBA" id="ARBA00023136"/>
    </source>
</evidence>
<dbReference type="InterPro" id="IPR035518">
    <property type="entry name" value="DPG_synthase"/>
</dbReference>
<evidence type="ECO:0000313" key="14">
    <source>
        <dbReference type="EMBL" id="KPL82158.1"/>
    </source>
</evidence>
<gene>
    <name evidence="14" type="ORF">SE15_13835</name>
</gene>
<organism evidence="14 15">
    <name type="scientific">Thermanaerothrix daxensis</name>
    <dbReference type="NCBI Taxonomy" id="869279"/>
    <lineage>
        <taxon>Bacteria</taxon>
        <taxon>Bacillati</taxon>
        <taxon>Chloroflexota</taxon>
        <taxon>Anaerolineae</taxon>
        <taxon>Anaerolineales</taxon>
        <taxon>Anaerolineaceae</taxon>
        <taxon>Thermanaerothrix</taxon>
    </lineage>
</organism>
<evidence type="ECO:0000256" key="5">
    <source>
        <dbReference type="ARBA" id="ARBA00022676"/>
    </source>
</evidence>
<dbReference type="Pfam" id="PF00535">
    <property type="entry name" value="Glycos_transf_2"/>
    <property type="match status" value="1"/>
</dbReference>
<protein>
    <recommendedName>
        <fullName evidence="4">dolichyl-phosphate beta-glucosyltransferase</fullName>
        <ecNumber evidence="4">2.4.1.117</ecNumber>
    </recommendedName>
</protein>
<keyword evidence="15" id="KW-1185">Reference proteome</keyword>
<comment type="pathway">
    <text evidence="2">Protein modification; protein glycosylation.</text>
</comment>
<feature type="domain" description="Glycosyltransferase 2-like" evidence="13">
    <location>
        <begin position="7"/>
        <end position="175"/>
    </location>
</feature>
<dbReference type="Proteomes" id="UP000050544">
    <property type="component" value="Unassembled WGS sequence"/>
</dbReference>
<dbReference type="InterPro" id="IPR001173">
    <property type="entry name" value="Glyco_trans_2-like"/>
</dbReference>
<dbReference type="GO" id="GO:0006487">
    <property type="term" value="P:protein N-linked glycosylation"/>
    <property type="evidence" value="ECO:0007669"/>
    <property type="project" value="TreeGrafter"/>
</dbReference>